<feature type="domain" description="Chromo" evidence="3">
    <location>
        <begin position="23"/>
        <end position="73"/>
    </location>
</feature>
<dbReference type="EMBL" id="CAJVCH010451496">
    <property type="protein sequence ID" value="CAG7819494.1"/>
    <property type="molecule type" value="Genomic_DNA"/>
</dbReference>
<sequence length="183" mass="20824">MEVSGPTVKKAGKKGKKTKAQTYQVERIVDKRIFKGKVEYLVKWSGYPESDNTWEPRSNFVSMELINHFEAQRVVPACDKNQTVFNEADFESMSGSPDSSHGGDSFSGTSDSDNTLLFPKAITFVHRDPKTEKLFYTLEYNNCNQQAHLESSLAQEKYPQLVIEYLASRIKWISPPEKCVETD</sequence>
<dbReference type="InterPro" id="IPR051219">
    <property type="entry name" value="Heterochromatin_chromo-domain"/>
</dbReference>
<comment type="caution">
    <text evidence="4">The sequence shown here is derived from an EMBL/GenBank/DDBJ whole genome shotgun (WGS) entry which is preliminary data.</text>
</comment>
<keyword evidence="5" id="KW-1185">Reference proteome</keyword>
<dbReference type="AlphaFoldDB" id="A0A8J2PNF1"/>
<evidence type="ECO:0000256" key="1">
    <source>
        <dbReference type="ARBA" id="ARBA00004123"/>
    </source>
</evidence>
<dbReference type="PANTHER" id="PTHR22812">
    <property type="entry name" value="CHROMOBOX PROTEIN"/>
    <property type="match status" value="1"/>
</dbReference>
<dbReference type="PROSITE" id="PS50013">
    <property type="entry name" value="CHROMO_2"/>
    <property type="match status" value="1"/>
</dbReference>
<dbReference type="Pfam" id="PF00385">
    <property type="entry name" value="Chromo"/>
    <property type="match status" value="1"/>
</dbReference>
<accession>A0A8J2PNF1</accession>
<gene>
    <name evidence="4" type="ORF">AFUS01_LOCUS29937</name>
</gene>
<dbReference type="OrthoDB" id="1918685at2759"/>
<dbReference type="Pfam" id="PF01393">
    <property type="entry name" value="Chromo_shadow"/>
    <property type="match status" value="1"/>
</dbReference>
<evidence type="ECO:0000259" key="3">
    <source>
        <dbReference type="PROSITE" id="PS50013"/>
    </source>
</evidence>
<protein>
    <recommendedName>
        <fullName evidence="3">Chromo domain-containing protein</fullName>
    </recommendedName>
</protein>
<dbReference type="SMART" id="SM00298">
    <property type="entry name" value="CHROMO"/>
    <property type="match status" value="1"/>
</dbReference>
<name>A0A8J2PNF1_9HEXA</name>
<dbReference type="Proteomes" id="UP000708208">
    <property type="component" value="Unassembled WGS sequence"/>
</dbReference>
<dbReference type="CDD" id="cd00024">
    <property type="entry name" value="CD_CSD"/>
    <property type="match status" value="1"/>
</dbReference>
<evidence type="ECO:0000256" key="2">
    <source>
        <dbReference type="ARBA" id="ARBA00023242"/>
    </source>
</evidence>
<reference evidence="4" key="1">
    <citation type="submission" date="2021-06" db="EMBL/GenBank/DDBJ databases">
        <authorList>
            <person name="Hodson N. C."/>
            <person name="Mongue J. A."/>
            <person name="Jaron S. K."/>
        </authorList>
    </citation>
    <scope>NUCLEOTIDE SEQUENCE</scope>
</reference>
<dbReference type="InterPro" id="IPR008251">
    <property type="entry name" value="Chromo_shadow_dom"/>
</dbReference>
<proteinExistence type="predicted"/>
<comment type="subcellular location">
    <subcellularLocation>
        <location evidence="1">Nucleus</location>
    </subcellularLocation>
</comment>
<evidence type="ECO:0000313" key="4">
    <source>
        <dbReference type="EMBL" id="CAG7819494.1"/>
    </source>
</evidence>
<organism evidence="4 5">
    <name type="scientific">Allacma fusca</name>
    <dbReference type="NCBI Taxonomy" id="39272"/>
    <lineage>
        <taxon>Eukaryota</taxon>
        <taxon>Metazoa</taxon>
        <taxon>Ecdysozoa</taxon>
        <taxon>Arthropoda</taxon>
        <taxon>Hexapoda</taxon>
        <taxon>Collembola</taxon>
        <taxon>Symphypleona</taxon>
        <taxon>Sminthuridae</taxon>
        <taxon>Allacma</taxon>
    </lineage>
</organism>
<dbReference type="InterPro" id="IPR023780">
    <property type="entry name" value="Chromo_domain"/>
</dbReference>
<dbReference type="GO" id="GO:0005634">
    <property type="term" value="C:nucleus"/>
    <property type="evidence" value="ECO:0007669"/>
    <property type="project" value="UniProtKB-SubCell"/>
</dbReference>
<keyword evidence="2" id="KW-0539">Nucleus</keyword>
<dbReference type="InterPro" id="IPR000953">
    <property type="entry name" value="Chromo/chromo_shadow_dom"/>
</dbReference>
<evidence type="ECO:0000313" key="5">
    <source>
        <dbReference type="Proteomes" id="UP000708208"/>
    </source>
</evidence>